<keyword evidence="4" id="KW-1185">Reference proteome</keyword>
<feature type="domain" description="Distal membrane-arm assembly complex protein 1-like" evidence="2">
    <location>
        <begin position="26"/>
        <end position="65"/>
    </location>
</feature>
<reference evidence="3 4" key="1">
    <citation type="submission" date="2017-10" db="EMBL/GenBank/DDBJ databases">
        <title>Comparative genomics in systemic dimorphic fungi from Ajellomycetaceae.</title>
        <authorList>
            <person name="Munoz J.F."/>
            <person name="Mcewen J.G."/>
            <person name="Clay O.K."/>
            <person name="Cuomo C.A."/>
        </authorList>
    </citation>
    <scope>NUCLEOTIDE SEQUENCE [LARGE SCALE GENOMIC DNA]</scope>
    <source>
        <strain evidence="3 4">UAMH7299</strain>
    </source>
</reference>
<dbReference type="Pfam" id="PF15055">
    <property type="entry name" value="DMAC1_Dmo2"/>
    <property type="match status" value="1"/>
</dbReference>
<protein>
    <recommendedName>
        <fullName evidence="2">Distal membrane-arm assembly complex protein 1-like domain-containing protein</fullName>
    </recommendedName>
</protein>
<keyword evidence="1" id="KW-0812">Transmembrane</keyword>
<evidence type="ECO:0000259" key="2">
    <source>
        <dbReference type="Pfam" id="PF15055"/>
    </source>
</evidence>
<comment type="caution">
    <text evidence="3">The sequence shown here is derived from an EMBL/GenBank/DDBJ whole genome shotgun (WGS) entry which is preliminary data.</text>
</comment>
<dbReference type="Proteomes" id="UP000224634">
    <property type="component" value="Unassembled WGS sequence"/>
</dbReference>
<gene>
    <name evidence="3" type="ORF">AJ80_03529</name>
</gene>
<dbReference type="AlphaFoldDB" id="A0A2B7YIS4"/>
<accession>A0A2B7YIS4</accession>
<dbReference type="InterPro" id="IPR053092">
    <property type="entry name" value="Mitochondrial_unc_protein"/>
</dbReference>
<keyword evidence="1" id="KW-0472">Membrane</keyword>
<dbReference type="InterPro" id="IPR028036">
    <property type="entry name" value="DMAC1-like_dom"/>
</dbReference>
<name>A0A2B7YIS4_POLH7</name>
<keyword evidence="1" id="KW-1133">Transmembrane helix</keyword>
<organism evidence="3 4">
    <name type="scientific">Polytolypa hystricis (strain UAMH7299)</name>
    <dbReference type="NCBI Taxonomy" id="1447883"/>
    <lineage>
        <taxon>Eukaryota</taxon>
        <taxon>Fungi</taxon>
        <taxon>Dikarya</taxon>
        <taxon>Ascomycota</taxon>
        <taxon>Pezizomycotina</taxon>
        <taxon>Eurotiomycetes</taxon>
        <taxon>Eurotiomycetidae</taxon>
        <taxon>Onygenales</taxon>
        <taxon>Onygenales incertae sedis</taxon>
        <taxon>Polytolypa</taxon>
    </lineage>
</organism>
<evidence type="ECO:0000313" key="3">
    <source>
        <dbReference type="EMBL" id="PGH20768.1"/>
    </source>
</evidence>
<dbReference type="PANTHER" id="PTHR28048">
    <property type="entry name" value="ACR195WP"/>
    <property type="match status" value="1"/>
</dbReference>
<sequence>MPRSDEMWDITPKDMKKTMAEDKYDDCLACRITGSAALVGLGGYNYYSGMKHLRERETAILKSSSKYRMGSRRLGVTMLSLTFVGMGVWRALN</sequence>
<dbReference type="PANTHER" id="PTHR28048:SF1">
    <property type="entry name" value="ACR195WP"/>
    <property type="match status" value="1"/>
</dbReference>
<proteinExistence type="predicted"/>
<evidence type="ECO:0000256" key="1">
    <source>
        <dbReference type="SAM" id="Phobius"/>
    </source>
</evidence>
<evidence type="ECO:0000313" key="4">
    <source>
        <dbReference type="Proteomes" id="UP000224634"/>
    </source>
</evidence>
<feature type="transmembrane region" description="Helical" evidence="1">
    <location>
        <begin position="74"/>
        <end position="92"/>
    </location>
</feature>
<dbReference type="OrthoDB" id="6604875at2759"/>
<dbReference type="EMBL" id="PDNA01000039">
    <property type="protein sequence ID" value="PGH20768.1"/>
    <property type="molecule type" value="Genomic_DNA"/>
</dbReference>